<feature type="transmembrane region" description="Helical" evidence="6">
    <location>
        <begin position="79"/>
        <end position="101"/>
    </location>
</feature>
<feature type="transmembrane region" description="Helical" evidence="6">
    <location>
        <begin position="293"/>
        <end position="315"/>
    </location>
</feature>
<dbReference type="EMBL" id="MEVA01000016">
    <property type="protein sequence ID" value="OGC47206.1"/>
    <property type="molecule type" value="Genomic_DNA"/>
</dbReference>
<keyword evidence="3 6" id="KW-0812">Transmembrane</keyword>
<gene>
    <name evidence="7" type="ORF">A2886_00990</name>
</gene>
<keyword evidence="4 6" id="KW-1133">Transmembrane helix</keyword>
<sequence>MKSLLKWQAISFISRGLAMAVGIVQSIVIVRILSVGEYGLITLATSIGGAFGIYQHLGLASGSTREISSAKNNKEIFEIFLTSVVIRYFVTIPLAVILFFISRYISVIQYGNPALIVPLKLFAFVLLIQGVQSIFNSVISGTQRFKQLFTYQVIIAIAGLFIYIPLIYLYRVDGFFYSLILFNILASLSLGVMALGPLKGSFAWPQKADFRRLLRDILSISLAIYVVKIIVTYWQKSGPLLLGVSYSPEEIGLFGFALLYATKLMAVSDSVTDINLPVLSKKFVENIEEFKSLFIGNFDKVFVFIVFAAVTAVFWVRDVFHLLIGSEKYDGSFPFVLPLVFAFIFYSVVNIVMSSILVPAKMVKEMIVGFLFMLVLTVGFYFAFNSVWGGLVTMAYAMVFGVLTNLVVLAFFSWRKLGFSFLRLKHAILIIVGLVISLQVYTDFNMTKILTYLLGSGIYIALVFLLKFVTKEDVQAGLRKLKTISLGAENNG</sequence>
<keyword evidence="5 6" id="KW-0472">Membrane</keyword>
<evidence type="ECO:0000256" key="5">
    <source>
        <dbReference type="ARBA" id="ARBA00023136"/>
    </source>
</evidence>
<evidence type="ECO:0000256" key="6">
    <source>
        <dbReference type="SAM" id="Phobius"/>
    </source>
</evidence>
<evidence type="ECO:0000256" key="2">
    <source>
        <dbReference type="ARBA" id="ARBA00022475"/>
    </source>
</evidence>
<name>A0A1F4UQL6_UNCKA</name>
<feature type="transmembrane region" description="Helical" evidence="6">
    <location>
        <begin position="367"/>
        <end position="388"/>
    </location>
</feature>
<feature type="transmembrane region" description="Helical" evidence="6">
    <location>
        <begin position="335"/>
        <end position="360"/>
    </location>
</feature>
<feature type="transmembrane region" description="Helical" evidence="6">
    <location>
        <begin position="450"/>
        <end position="470"/>
    </location>
</feature>
<dbReference type="AlphaFoldDB" id="A0A1F4UQL6"/>
<feature type="transmembrane region" description="Helical" evidence="6">
    <location>
        <begin position="254"/>
        <end position="272"/>
    </location>
</feature>
<evidence type="ECO:0000256" key="1">
    <source>
        <dbReference type="ARBA" id="ARBA00004651"/>
    </source>
</evidence>
<feature type="transmembrane region" description="Helical" evidence="6">
    <location>
        <begin position="175"/>
        <end position="196"/>
    </location>
</feature>
<dbReference type="InterPro" id="IPR050833">
    <property type="entry name" value="Poly_Biosynth_Transport"/>
</dbReference>
<comment type="caution">
    <text evidence="7">The sequence shown here is derived from an EMBL/GenBank/DDBJ whole genome shotgun (WGS) entry which is preliminary data.</text>
</comment>
<evidence type="ECO:0000256" key="4">
    <source>
        <dbReference type="ARBA" id="ARBA00022989"/>
    </source>
</evidence>
<dbReference type="Pfam" id="PF13440">
    <property type="entry name" value="Polysacc_synt_3"/>
    <property type="match status" value="1"/>
</dbReference>
<evidence type="ECO:0000313" key="7">
    <source>
        <dbReference type="EMBL" id="OGC47206.1"/>
    </source>
</evidence>
<dbReference type="STRING" id="1802617.A2886_00990"/>
<comment type="subcellular location">
    <subcellularLocation>
        <location evidence="1">Cell membrane</location>
        <topology evidence="1">Multi-pass membrane protein</topology>
    </subcellularLocation>
</comment>
<dbReference type="PANTHER" id="PTHR30250:SF26">
    <property type="entry name" value="PSMA PROTEIN"/>
    <property type="match status" value="1"/>
</dbReference>
<dbReference type="Proteomes" id="UP000176608">
    <property type="component" value="Unassembled WGS sequence"/>
</dbReference>
<feature type="transmembrane region" description="Helical" evidence="6">
    <location>
        <begin position="12"/>
        <end position="32"/>
    </location>
</feature>
<feature type="transmembrane region" description="Helical" evidence="6">
    <location>
        <begin position="148"/>
        <end position="169"/>
    </location>
</feature>
<keyword evidence="2" id="KW-1003">Cell membrane</keyword>
<proteinExistence type="predicted"/>
<feature type="transmembrane region" description="Helical" evidence="6">
    <location>
        <begin position="217"/>
        <end position="234"/>
    </location>
</feature>
<protein>
    <recommendedName>
        <fullName evidence="9">Polysaccharide biosynthesis protein C-terminal domain-containing protein</fullName>
    </recommendedName>
</protein>
<evidence type="ECO:0000313" key="8">
    <source>
        <dbReference type="Proteomes" id="UP000176608"/>
    </source>
</evidence>
<evidence type="ECO:0000256" key="3">
    <source>
        <dbReference type="ARBA" id="ARBA00022692"/>
    </source>
</evidence>
<feature type="transmembrane region" description="Helical" evidence="6">
    <location>
        <begin position="107"/>
        <end position="128"/>
    </location>
</feature>
<accession>A0A1F4UQL6</accession>
<feature type="transmembrane region" description="Helical" evidence="6">
    <location>
        <begin position="38"/>
        <end position="59"/>
    </location>
</feature>
<evidence type="ECO:0008006" key="9">
    <source>
        <dbReference type="Google" id="ProtNLM"/>
    </source>
</evidence>
<feature type="transmembrane region" description="Helical" evidence="6">
    <location>
        <begin position="426"/>
        <end position="444"/>
    </location>
</feature>
<reference evidence="7 8" key="1">
    <citation type="journal article" date="2016" name="Nat. Commun.">
        <title>Thousands of microbial genomes shed light on interconnected biogeochemical processes in an aquifer system.</title>
        <authorList>
            <person name="Anantharaman K."/>
            <person name="Brown C.T."/>
            <person name="Hug L.A."/>
            <person name="Sharon I."/>
            <person name="Castelle C.J."/>
            <person name="Probst A.J."/>
            <person name="Thomas B.C."/>
            <person name="Singh A."/>
            <person name="Wilkins M.J."/>
            <person name="Karaoz U."/>
            <person name="Brodie E.L."/>
            <person name="Williams K.H."/>
            <person name="Hubbard S.S."/>
            <person name="Banfield J.F."/>
        </authorList>
    </citation>
    <scope>NUCLEOTIDE SEQUENCE [LARGE SCALE GENOMIC DNA]</scope>
</reference>
<feature type="transmembrane region" description="Helical" evidence="6">
    <location>
        <begin position="394"/>
        <end position="414"/>
    </location>
</feature>
<dbReference type="PANTHER" id="PTHR30250">
    <property type="entry name" value="PST FAMILY PREDICTED COLANIC ACID TRANSPORTER"/>
    <property type="match status" value="1"/>
</dbReference>
<organism evidence="7 8">
    <name type="scientific">candidate division WWE3 bacterium RIFCSPHIGHO2_01_FULL_42_13</name>
    <dbReference type="NCBI Taxonomy" id="1802617"/>
    <lineage>
        <taxon>Bacteria</taxon>
        <taxon>Katanobacteria</taxon>
    </lineage>
</organism>
<dbReference type="GO" id="GO:0005886">
    <property type="term" value="C:plasma membrane"/>
    <property type="evidence" value="ECO:0007669"/>
    <property type="project" value="UniProtKB-SubCell"/>
</dbReference>